<dbReference type="AlphaFoldDB" id="A0A183AU04"/>
<evidence type="ECO:0000313" key="5">
    <source>
        <dbReference type="WBParaSite" id="ECPE_0001047101-mRNA-1"/>
    </source>
</evidence>
<sequence length="70" mass="7952">MMVLLSLRAITLCGPMYMACDDVRVLSTRRKTRVQHERVLERKRGRSTAAWQQRGPHACDGQAVDRSQPG</sequence>
<proteinExistence type="predicted"/>
<gene>
    <name evidence="3" type="ORF">ECPE_LOCUS10439</name>
</gene>
<name>A0A183AU04_9TREM</name>
<reference evidence="5" key="1">
    <citation type="submission" date="2016-06" db="UniProtKB">
        <authorList>
            <consortium name="WormBaseParasite"/>
        </authorList>
    </citation>
    <scope>IDENTIFICATION</scope>
</reference>
<evidence type="ECO:0000313" key="4">
    <source>
        <dbReference type="Proteomes" id="UP000272942"/>
    </source>
</evidence>
<protein>
    <submittedName>
        <fullName evidence="5">Secreted protein</fullName>
    </submittedName>
</protein>
<dbReference type="WBParaSite" id="ECPE_0001047101-mRNA-1">
    <property type="protein sequence ID" value="ECPE_0001047101-mRNA-1"/>
    <property type="gene ID" value="ECPE_0001047101"/>
</dbReference>
<feature type="region of interest" description="Disordered" evidence="1">
    <location>
        <begin position="37"/>
        <end position="70"/>
    </location>
</feature>
<organism evidence="5">
    <name type="scientific">Echinostoma caproni</name>
    <dbReference type="NCBI Taxonomy" id="27848"/>
    <lineage>
        <taxon>Eukaryota</taxon>
        <taxon>Metazoa</taxon>
        <taxon>Spiralia</taxon>
        <taxon>Lophotrochozoa</taxon>
        <taxon>Platyhelminthes</taxon>
        <taxon>Trematoda</taxon>
        <taxon>Digenea</taxon>
        <taxon>Plagiorchiida</taxon>
        <taxon>Echinostomata</taxon>
        <taxon>Echinostomatoidea</taxon>
        <taxon>Echinostomatidae</taxon>
        <taxon>Echinostoma</taxon>
    </lineage>
</organism>
<keyword evidence="4" id="KW-1185">Reference proteome</keyword>
<keyword evidence="2" id="KW-0732">Signal</keyword>
<dbReference type="EMBL" id="UZAN01049071">
    <property type="protein sequence ID" value="VDP87048.1"/>
    <property type="molecule type" value="Genomic_DNA"/>
</dbReference>
<evidence type="ECO:0000256" key="2">
    <source>
        <dbReference type="SAM" id="SignalP"/>
    </source>
</evidence>
<evidence type="ECO:0000256" key="1">
    <source>
        <dbReference type="SAM" id="MobiDB-lite"/>
    </source>
</evidence>
<accession>A0A183AU04</accession>
<feature type="chain" id="PRO_5043138185" evidence="2">
    <location>
        <begin position="21"/>
        <end position="70"/>
    </location>
</feature>
<reference evidence="3 4" key="2">
    <citation type="submission" date="2018-11" db="EMBL/GenBank/DDBJ databases">
        <authorList>
            <consortium name="Pathogen Informatics"/>
        </authorList>
    </citation>
    <scope>NUCLEOTIDE SEQUENCE [LARGE SCALE GENOMIC DNA]</scope>
    <source>
        <strain evidence="3 4">Egypt</strain>
    </source>
</reference>
<dbReference type="Proteomes" id="UP000272942">
    <property type="component" value="Unassembled WGS sequence"/>
</dbReference>
<feature type="signal peptide" evidence="2">
    <location>
        <begin position="1"/>
        <end position="20"/>
    </location>
</feature>
<evidence type="ECO:0000313" key="3">
    <source>
        <dbReference type="EMBL" id="VDP87048.1"/>
    </source>
</evidence>